<dbReference type="PANTHER" id="PTHR43772:SF2">
    <property type="entry name" value="PUTATIVE (AFU_ORTHOLOGUE AFUA_2G04480)-RELATED"/>
    <property type="match status" value="1"/>
</dbReference>
<gene>
    <name evidence="9" type="ORF">H9641_07120</name>
</gene>
<dbReference type="SUPFAM" id="SSF75005">
    <property type="entry name" value="Arabinanase/levansucrase/invertase"/>
    <property type="match status" value="1"/>
</dbReference>
<evidence type="ECO:0000256" key="6">
    <source>
        <dbReference type="ARBA" id="ARBA00023295"/>
    </source>
</evidence>
<keyword evidence="2" id="KW-0858">Xylan degradation</keyword>
<dbReference type="RefSeq" id="WP_191802321.1">
    <property type="nucleotide sequence ID" value="NZ_JACSQF010000006.1"/>
</dbReference>
<evidence type="ECO:0000313" key="9">
    <source>
        <dbReference type="EMBL" id="MBD7980485.1"/>
    </source>
</evidence>
<dbReference type="SUPFAM" id="SSF49785">
    <property type="entry name" value="Galactose-binding domain-like"/>
    <property type="match status" value="2"/>
</dbReference>
<dbReference type="Pfam" id="PF04616">
    <property type="entry name" value="Glyco_hydro_43"/>
    <property type="match status" value="1"/>
</dbReference>
<feature type="chain" id="PRO_5046344497" evidence="7">
    <location>
        <begin position="36"/>
        <end position="800"/>
    </location>
</feature>
<dbReference type="CDD" id="cd04084">
    <property type="entry name" value="CBM6_xylanase-like"/>
    <property type="match status" value="1"/>
</dbReference>
<evidence type="ECO:0000256" key="5">
    <source>
        <dbReference type="ARBA" id="ARBA00023277"/>
    </source>
</evidence>
<sequence>MTHRHGRLKERTTAMILAGSLGVVGLAAVAVPSSAAPGAAHARSADTASTNVVANPGFEDGVVAPWVIRNGGDLELSDDAYSGASSVLVTERQTTQSGPWQDLTGKVEAGGSYAVSAKVRYDTGPATKQFFVTAFTGGSSYTNIATGTLNRGEWGTLEGTWLLPAGTTPAEAHVFVETPWVPDPAADPAQHLMDFRVDDVSVTLTSPGGGGFDAVGKVPGNTNPLVSHAFGADPYAFAHDGRVYVYTTNDTQEWAPDENNISTPNTYGKINQINVISSADLVNWTDHGPIQVAGPTGAATWANNSWAPAFASKTIAGKEKFFLYFANNAASVGVLEADSPLGPWTDPLGKPLISPETPGAASNGNWLFDPAVVVDDSGQGYLYFGGGEGNPPETPNNPRTTRWIKLGDDMVSTVGTAQVVDAPRMFEASHVFEREGKYYYSYSTNFSSVAPSPGYPANGVIAYMMADSPEGPWTPEQFEGTVLDGMYQEFGVGGNNHQSFFELDGTYYMAYHAQTLNLALVGGDASKVRGFRSTHINEVTFQPDGTMNKVDADYVGVSQIAPLDPYSIIEAETIGYQKGITTALLTSPTSTPALKLTDIDSGDWVALAGVDFGQDGATEFGTTIAPLAGGRVEVRLDSPDTSTSENLVGTIDVPAGDGTWTDLATTIDRTTGVHDVYLTFAGDQEGDLFDVDTWRFGVAGAEVEPVDLAVVARTQCVAGRANLTVRAVNGEDVAVSVALTTPFGTKTFASVAPGKSASQSFNSRAAAVPAGTATVVGTIGTGAGARSTTFDVEYPATTCG</sequence>
<feature type="domain" description="CBM6" evidence="8">
    <location>
        <begin position="567"/>
        <end position="697"/>
    </location>
</feature>
<dbReference type="Proteomes" id="UP000655570">
    <property type="component" value="Unassembled WGS sequence"/>
</dbReference>
<evidence type="ECO:0000256" key="3">
    <source>
        <dbReference type="ARBA" id="ARBA00022729"/>
    </source>
</evidence>
<keyword evidence="3 7" id="KW-0732">Signal</keyword>
<dbReference type="Gene3D" id="2.60.120.260">
    <property type="entry name" value="Galactose-binding domain-like"/>
    <property type="match status" value="2"/>
</dbReference>
<dbReference type="CDD" id="cd09003">
    <property type="entry name" value="GH43_XynD-like"/>
    <property type="match status" value="1"/>
</dbReference>
<dbReference type="PANTHER" id="PTHR43772">
    <property type="entry name" value="ENDO-1,4-BETA-XYLANASE"/>
    <property type="match status" value="1"/>
</dbReference>
<dbReference type="PROSITE" id="PS51175">
    <property type="entry name" value="CBM6"/>
    <property type="match status" value="1"/>
</dbReference>
<protein>
    <submittedName>
        <fullName evidence="9">Family 43 glycosylhydrolase</fullName>
    </submittedName>
</protein>
<dbReference type="InterPro" id="IPR006710">
    <property type="entry name" value="Glyco_hydro_43"/>
</dbReference>
<dbReference type="InterPro" id="IPR008979">
    <property type="entry name" value="Galactose-bd-like_sf"/>
</dbReference>
<dbReference type="InterPro" id="IPR006584">
    <property type="entry name" value="Cellulose-bd_IV"/>
</dbReference>
<proteinExistence type="inferred from homology"/>
<dbReference type="Pfam" id="PF03422">
    <property type="entry name" value="CBM_6"/>
    <property type="match status" value="1"/>
</dbReference>
<organism evidence="9 10">
    <name type="scientific">Oerskovia merdavium</name>
    <dbReference type="NCBI Taxonomy" id="2762227"/>
    <lineage>
        <taxon>Bacteria</taxon>
        <taxon>Bacillati</taxon>
        <taxon>Actinomycetota</taxon>
        <taxon>Actinomycetes</taxon>
        <taxon>Micrococcales</taxon>
        <taxon>Cellulomonadaceae</taxon>
        <taxon>Oerskovia</taxon>
    </lineage>
</organism>
<reference evidence="9 10" key="1">
    <citation type="submission" date="2020-08" db="EMBL/GenBank/DDBJ databases">
        <title>A Genomic Blueprint of the Chicken Gut Microbiome.</title>
        <authorList>
            <person name="Gilroy R."/>
            <person name="Ravi A."/>
            <person name="Getino M."/>
            <person name="Pursley I."/>
            <person name="Horton D.L."/>
            <person name="Alikhan N.-F."/>
            <person name="Baker D."/>
            <person name="Gharbi K."/>
            <person name="Hall N."/>
            <person name="Watson M."/>
            <person name="Adriaenssens E.M."/>
            <person name="Foster-Nyarko E."/>
            <person name="Jarju S."/>
            <person name="Secka A."/>
            <person name="Antonio M."/>
            <person name="Oren A."/>
            <person name="Chaudhuri R."/>
            <person name="La Ragione R.M."/>
            <person name="Hildebrand F."/>
            <person name="Pallen M.J."/>
        </authorList>
    </citation>
    <scope>NUCLEOTIDE SEQUENCE [LARGE SCALE GENOMIC DNA]</scope>
    <source>
        <strain evidence="9 10">Sa2CUA9</strain>
    </source>
</reference>
<feature type="signal peptide" evidence="7">
    <location>
        <begin position="1"/>
        <end position="35"/>
    </location>
</feature>
<dbReference type="SMART" id="SM00606">
    <property type="entry name" value="CBD_IV"/>
    <property type="match status" value="1"/>
</dbReference>
<evidence type="ECO:0000256" key="4">
    <source>
        <dbReference type="ARBA" id="ARBA00022801"/>
    </source>
</evidence>
<accession>A0ABR8TXI3</accession>
<evidence type="ECO:0000256" key="2">
    <source>
        <dbReference type="ARBA" id="ARBA00022651"/>
    </source>
</evidence>
<dbReference type="InterPro" id="IPR005084">
    <property type="entry name" value="CBM6"/>
</dbReference>
<dbReference type="EMBL" id="JACSQF010000006">
    <property type="protein sequence ID" value="MBD7980485.1"/>
    <property type="molecule type" value="Genomic_DNA"/>
</dbReference>
<keyword evidence="5" id="KW-0119">Carbohydrate metabolism</keyword>
<keyword evidence="4" id="KW-0378">Hydrolase</keyword>
<evidence type="ECO:0000259" key="8">
    <source>
        <dbReference type="PROSITE" id="PS51175"/>
    </source>
</evidence>
<keyword evidence="6" id="KW-0326">Glycosidase</keyword>
<dbReference type="InterPro" id="IPR052176">
    <property type="entry name" value="Glycosyl_Hydrlase_43_Enz"/>
</dbReference>
<comment type="caution">
    <text evidence="9">The sequence shown here is derived from an EMBL/GenBank/DDBJ whole genome shotgun (WGS) entry which is preliminary data.</text>
</comment>
<name>A0ABR8TXI3_9CELL</name>
<keyword evidence="10" id="KW-1185">Reference proteome</keyword>
<evidence type="ECO:0000313" key="10">
    <source>
        <dbReference type="Proteomes" id="UP000655570"/>
    </source>
</evidence>
<dbReference type="Pfam" id="PF02018">
    <property type="entry name" value="CBM_4_9"/>
    <property type="match status" value="1"/>
</dbReference>
<evidence type="ECO:0000256" key="1">
    <source>
        <dbReference type="ARBA" id="ARBA00009865"/>
    </source>
</evidence>
<dbReference type="Gene3D" id="2.115.10.20">
    <property type="entry name" value="Glycosyl hydrolase domain, family 43"/>
    <property type="match status" value="1"/>
</dbReference>
<dbReference type="InterPro" id="IPR023296">
    <property type="entry name" value="Glyco_hydro_beta-prop_sf"/>
</dbReference>
<evidence type="ECO:0000256" key="7">
    <source>
        <dbReference type="SAM" id="SignalP"/>
    </source>
</evidence>
<comment type="similarity">
    <text evidence="1">Belongs to the glycosyl hydrolase 43 family.</text>
</comment>
<keyword evidence="2" id="KW-0624">Polysaccharide degradation</keyword>
<dbReference type="InterPro" id="IPR003305">
    <property type="entry name" value="CenC_carb-bd"/>
</dbReference>